<dbReference type="SMART" id="SM01043">
    <property type="entry name" value="BTAD"/>
    <property type="match status" value="1"/>
</dbReference>
<evidence type="ECO:0000313" key="11">
    <source>
        <dbReference type="Proteomes" id="UP001500037"/>
    </source>
</evidence>
<organism evidence="10 11">
    <name type="scientific">Kitasatospora nipponensis</name>
    <dbReference type="NCBI Taxonomy" id="258049"/>
    <lineage>
        <taxon>Bacteria</taxon>
        <taxon>Bacillati</taxon>
        <taxon>Actinomycetota</taxon>
        <taxon>Actinomycetes</taxon>
        <taxon>Kitasatosporales</taxon>
        <taxon>Streptomycetaceae</taxon>
        <taxon>Kitasatospora</taxon>
    </lineage>
</organism>
<gene>
    <name evidence="10" type="primary">afsR_5</name>
    <name evidence="10" type="ORF">GCM10009665_60940</name>
</gene>
<keyword evidence="4" id="KW-0805">Transcription regulation</keyword>
<accession>A0ABN1WVS7</accession>
<feature type="domain" description="OmpR/PhoB-type" evidence="9">
    <location>
        <begin position="21"/>
        <end position="122"/>
    </location>
</feature>
<evidence type="ECO:0000259" key="9">
    <source>
        <dbReference type="PROSITE" id="PS51755"/>
    </source>
</evidence>
<dbReference type="PRINTS" id="PR00364">
    <property type="entry name" value="DISEASERSIST"/>
</dbReference>
<evidence type="ECO:0000256" key="5">
    <source>
        <dbReference type="ARBA" id="ARBA00023125"/>
    </source>
</evidence>
<proteinExistence type="inferred from homology"/>
<dbReference type="PROSITE" id="PS51755">
    <property type="entry name" value="OMPR_PHOB"/>
    <property type="match status" value="1"/>
</dbReference>
<comment type="caution">
    <text evidence="10">The sequence shown here is derived from an EMBL/GenBank/DDBJ whole genome shotgun (WGS) entry which is preliminary data.</text>
</comment>
<dbReference type="SMART" id="SM00382">
    <property type="entry name" value="AAA"/>
    <property type="match status" value="1"/>
</dbReference>
<dbReference type="SUPFAM" id="SSF52540">
    <property type="entry name" value="P-loop containing nucleoside triphosphate hydrolases"/>
    <property type="match status" value="1"/>
</dbReference>
<feature type="region of interest" description="Disordered" evidence="8">
    <location>
        <begin position="1"/>
        <end position="21"/>
    </location>
</feature>
<dbReference type="Pfam" id="PF00486">
    <property type="entry name" value="Trans_reg_C"/>
    <property type="match status" value="1"/>
</dbReference>
<evidence type="ECO:0000313" key="10">
    <source>
        <dbReference type="EMBL" id="GAA1263138.1"/>
    </source>
</evidence>
<dbReference type="Gene3D" id="1.25.40.10">
    <property type="entry name" value="Tetratricopeptide repeat domain"/>
    <property type="match status" value="2"/>
</dbReference>
<dbReference type="PANTHER" id="PTHR35807">
    <property type="entry name" value="TRANSCRIPTIONAL REGULATOR REDD-RELATED"/>
    <property type="match status" value="1"/>
</dbReference>
<evidence type="ECO:0000256" key="4">
    <source>
        <dbReference type="ARBA" id="ARBA00023015"/>
    </source>
</evidence>
<dbReference type="EMBL" id="BAAALF010000156">
    <property type="protein sequence ID" value="GAA1263138.1"/>
    <property type="molecule type" value="Genomic_DNA"/>
</dbReference>
<dbReference type="Pfam" id="PF03704">
    <property type="entry name" value="BTAD"/>
    <property type="match status" value="1"/>
</dbReference>
<dbReference type="SUPFAM" id="SSF46894">
    <property type="entry name" value="C-terminal effector domain of the bipartite response regulators"/>
    <property type="match status" value="1"/>
</dbReference>
<evidence type="ECO:0000256" key="2">
    <source>
        <dbReference type="ARBA" id="ARBA00022737"/>
    </source>
</evidence>
<dbReference type="InterPro" id="IPR042197">
    <property type="entry name" value="Apaf_helical"/>
</dbReference>
<dbReference type="InterPro" id="IPR005158">
    <property type="entry name" value="BTAD"/>
</dbReference>
<comment type="similarity">
    <text evidence="1">Belongs to the AfsR/DnrI/RedD regulatory family.</text>
</comment>
<dbReference type="InterPro" id="IPR027417">
    <property type="entry name" value="P-loop_NTPase"/>
</dbReference>
<evidence type="ECO:0000256" key="7">
    <source>
        <dbReference type="PROSITE-ProRule" id="PRU01091"/>
    </source>
</evidence>
<dbReference type="SMART" id="SM00862">
    <property type="entry name" value="Trans_reg_C"/>
    <property type="match status" value="1"/>
</dbReference>
<dbReference type="InterPro" id="IPR001867">
    <property type="entry name" value="OmpR/PhoB-type_DNA-bd"/>
</dbReference>
<dbReference type="CDD" id="cd15831">
    <property type="entry name" value="BTAD"/>
    <property type="match status" value="1"/>
</dbReference>
<keyword evidence="5 7" id="KW-0238">DNA-binding</keyword>
<dbReference type="Proteomes" id="UP001500037">
    <property type="component" value="Unassembled WGS sequence"/>
</dbReference>
<evidence type="ECO:0000256" key="6">
    <source>
        <dbReference type="ARBA" id="ARBA00023163"/>
    </source>
</evidence>
<dbReference type="InterPro" id="IPR002182">
    <property type="entry name" value="NB-ARC"/>
</dbReference>
<keyword evidence="11" id="KW-1185">Reference proteome</keyword>
<dbReference type="InterPro" id="IPR011990">
    <property type="entry name" value="TPR-like_helical_dom_sf"/>
</dbReference>
<dbReference type="PANTHER" id="PTHR35807:SF1">
    <property type="entry name" value="TRANSCRIPTIONAL REGULATOR REDD"/>
    <property type="match status" value="1"/>
</dbReference>
<dbReference type="InterPro" id="IPR036388">
    <property type="entry name" value="WH-like_DNA-bd_sf"/>
</dbReference>
<evidence type="ECO:0000256" key="8">
    <source>
        <dbReference type="SAM" id="MobiDB-lite"/>
    </source>
</evidence>
<dbReference type="Pfam" id="PF00931">
    <property type="entry name" value="NB-ARC"/>
    <property type="match status" value="1"/>
</dbReference>
<dbReference type="InterPro" id="IPR019734">
    <property type="entry name" value="TPR_rpt"/>
</dbReference>
<reference evidence="10 11" key="1">
    <citation type="journal article" date="2019" name="Int. J. Syst. Evol. Microbiol.">
        <title>The Global Catalogue of Microorganisms (GCM) 10K type strain sequencing project: providing services to taxonomists for standard genome sequencing and annotation.</title>
        <authorList>
            <consortium name="The Broad Institute Genomics Platform"/>
            <consortium name="The Broad Institute Genome Sequencing Center for Infectious Disease"/>
            <person name="Wu L."/>
            <person name="Ma J."/>
        </authorList>
    </citation>
    <scope>NUCLEOTIDE SEQUENCE [LARGE SCALE GENOMIC DNA]</scope>
    <source>
        <strain evidence="10 11">JCM 13004</strain>
    </source>
</reference>
<dbReference type="Gene3D" id="1.10.8.430">
    <property type="entry name" value="Helical domain of apoptotic protease-activating factors"/>
    <property type="match status" value="1"/>
</dbReference>
<name>A0ABN1WVS7_9ACTN</name>
<feature type="region of interest" description="Disordered" evidence="8">
    <location>
        <begin position="277"/>
        <end position="297"/>
    </location>
</feature>
<sequence>MASVLRPGRAGQSRGVATEQTDGTRVTDIRIVLLGPVRATRGGEELDLGPAQRHAVLAALAVSEGRVVTTEELVDGLWGDAPPAHAVAAVRNHVSHLRSVLEEDRTAPCVLVSAGGGYVLRVPVGAVDLTLFRSLAQDAARLRAEGDFEGSANRLRQALGLQTGKPLAGVPGPHAERQREMFAERRLTVVHERLEVELALGHHARVVEELASLVSEFPLNEGLRALLMTALHRSGRRSEALAAFADVRRVLDAELGVEPTLALRDLHERILRRDPDRCAPAAPVAGRQPGSHSYPEQLPSDTQEFTGRGELVEALVRVLGTPQAMAPTIVAVAGMGGVGKTALAVHVAQRVRRHFTDGQLYVNLRGARPDPMEPGAVLVRFLRSLGVAESAVPEQIEERSAMYRSLLAERRVLVVLDDARDLAQLRPLLPGSERSAVLVTSRSRPLGLAPTRQVDLDVLEPDEALELFSRIVGRRRVHAEPDAARELLAACCHLPLAIRIVAARGAARPDWSLAALCHRLADRRQRLAELSMHDLAVDACFQLSYDQLPPLAARAFRLLAVPQTSDLSLSAAAAGLELTESSALDVLDGLVHAGLLESPAPDRYRYHDLLRLFAQARAEQLDPQEEHGALVLRMIDQAVATAANAYRTVRPGHGIPDALAPVAAPGLPMPERADGHRWLDEEGGNLLDLAGQALDITGAHAAVADLLLALDPHLDSGFLWRDLIGVCRRTMHLAAAHGDTRAEGRAGYMLGGGLMQLADLDEAEPVSARAAAQAGACGDLPVLAEINNVRAMISHQRQRTQESFALFAEAIRHADDCGSAWTKANALANSVISHLACEEADLAGRAAEESLAMFRLLEDPFGEAYALHCAGRAARDLGDADRAIALYEQVLALARAHGLPVFAPSSMLHIANCQLDAGRPAEAASWAEQSVTASRKLQMQRMESLALDTLARSLAAQQAAHGC</sequence>
<keyword evidence="3" id="KW-0902">Two-component regulatory system</keyword>
<dbReference type="SUPFAM" id="SSF48452">
    <property type="entry name" value="TPR-like"/>
    <property type="match status" value="3"/>
</dbReference>
<dbReference type="InterPro" id="IPR016032">
    <property type="entry name" value="Sig_transdc_resp-reg_C-effctor"/>
</dbReference>
<keyword evidence="2" id="KW-0677">Repeat</keyword>
<keyword evidence="6" id="KW-0804">Transcription</keyword>
<dbReference type="InterPro" id="IPR051677">
    <property type="entry name" value="AfsR-DnrI-RedD_regulator"/>
</dbReference>
<dbReference type="Gene3D" id="3.40.50.300">
    <property type="entry name" value="P-loop containing nucleotide triphosphate hydrolases"/>
    <property type="match status" value="1"/>
</dbReference>
<feature type="DNA-binding region" description="OmpR/PhoB-type" evidence="7">
    <location>
        <begin position="21"/>
        <end position="122"/>
    </location>
</feature>
<dbReference type="InterPro" id="IPR003593">
    <property type="entry name" value="AAA+_ATPase"/>
</dbReference>
<dbReference type="Gene3D" id="1.10.10.10">
    <property type="entry name" value="Winged helix-like DNA-binding domain superfamily/Winged helix DNA-binding domain"/>
    <property type="match status" value="1"/>
</dbReference>
<dbReference type="SMART" id="SM00028">
    <property type="entry name" value="TPR"/>
    <property type="match status" value="3"/>
</dbReference>
<evidence type="ECO:0000256" key="1">
    <source>
        <dbReference type="ARBA" id="ARBA00005820"/>
    </source>
</evidence>
<protein>
    <submittedName>
        <fullName evidence="10">Transcriptional regulator AfsR</fullName>
    </submittedName>
</protein>
<evidence type="ECO:0000256" key="3">
    <source>
        <dbReference type="ARBA" id="ARBA00023012"/>
    </source>
</evidence>